<evidence type="ECO:0000313" key="2">
    <source>
        <dbReference type="EMBL" id="CDO62572.1"/>
    </source>
</evidence>
<feature type="region of interest" description="Disordered" evidence="1">
    <location>
        <begin position="566"/>
        <end position="592"/>
    </location>
</feature>
<organism evidence="2 3">
    <name type="scientific">Plasmodium reichenowi</name>
    <dbReference type="NCBI Taxonomy" id="5854"/>
    <lineage>
        <taxon>Eukaryota</taxon>
        <taxon>Sar</taxon>
        <taxon>Alveolata</taxon>
        <taxon>Apicomplexa</taxon>
        <taxon>Aconoidasida</taxon>
        <taxon>Haemosporida</taxon>
        <taxon>Plasmodiidae</taxon>
        <taxon>Plasmodium</taxon>
        <taxon>Plasmodium (Laverania)</taxon>
    </lineage>
</organism>
<reference evidence="2" key="2">
    <citation type="submission" date="2014-05" db="EMBL/GenBank/DDBJ databases">
        <title>The genome sequences of chimpanzee malaria parasites reveal the path to human adaptation.</title>
        <authorList>
            <person name="Otto T.D."/>
            <person name="Rayner J.C."/>
            <person name="Boehme U."/>
            <person name="Pain A."/>
            <person name="Spottiswoode N."/>
            <person name="Sanders M."/>
            <person name="Quail M."/>
            <person name="Ollomo B."/>
            <person name="Renaud F."/>
            <person name="Thomas A.W."/>
            <person name="Prugnolle F."/>
            <person name="Conway D.J."/>
            <person name="Newbold C."/>
            <person name="Berriman M."/>
        </authorList>
    </citation>
    <scope>NUCLEOTIDE SEQUENCE [LARGE SCALE GENOMIC DNA]</scope>
    <source>
        <strain evidence="2">CDC</strain>
    </source>
</reference>
<reference evidence="2" key="1">
    <citation type="submission" date="2014-01" db="EMBL/GenBank/DDBJ databases">
        <authorList>
            <person name="Aslett M."/>
        </authorList>
    </citation>
    <scope>NUCLEOTIDE SEQUENCE</scope>
    <source>
        <strain evidence="2">CDC</strain>
    </source>
</reference>
<feature type="compositionally biased region" description="Low complexity" evidence="1">
    <location>
        <begin position="581"/>
        <end position="591"/>
    </location>
</feature>
<accession>A0A060RNL2</accession>
<dbReference type="Proteomes" id="UP000027581">
    <property type="component" value="Unassembled WGS sequence"/>
</dbReference>
<proteinExistence type="predicted"/>
<dbReference type="PhylomeDB" id="A0A060RNL2"/>
<name>A0A060RNL2_PLARE</name>
<dbReference type="VEuPathDB" id="PlasmoDB:PRG01_0318300"/>
<evidence type="ECO:0000313" key="3">
    <source>
        <dbReference type="Proteomes" id="UP000027581"/>
    </source>
</evidence>
<protein>
    <submittedName>
        <fullName evidence="2">Uncharacterized protein</fullName>
    </submittedName>
</protein>
<sequence length="1030" mass="124069">MYFLLRKTLNFDNFKDIKLDLGDKINTTDNLCSFEENEVFNFLKYKESTSSKLDKNSPNNSESTLSCVQKELKRINTLKCYLNEIMNFSDDDKPDLGVTEINNIEEENENVSSFHLNNVNNENVCKQKEIETIGKLKNSGKHTKKINKVLSNSTFYKTLSKRINKNEILNKGRFLKKNLLNYNCKIYNKRNPNKKVNICNFKIIRCKSSAYINYYYYYYYYHYGGKYSLEKKEIKNARCYLKKRNFYNVCLIKRGIKNSKLNEKYKRSFFNENFIENNMNEYCFNKEKLYLKEDKSNLNNELKNYVDNNTMNNEGLLNANVTLIKTQKHSNQNMNAICLEPKTNYFQSWIYKKKEFKIGTPNYINTCDMKKTNHEKENKKKSDKFYYNSHLSKLNNAEYKNYYFKKEKNNGKLNELNKVRDSTKSKSNLKNFNLSIFRRFSTNNHCNNKNNLKENDRTRFHFLSNNINYYGTLIKKEEHIEKRITNKDNNIHFFNKKVVIPNKEMKEIKDKIKTALISLNTIKKNNYKLKFYLEKEILDNTIQHNELKKSICSLFSDKFLQRTKVESNEYNKEENEKNKKYNNNNNNNENNKNAKYDIEKEEENIYGQVIKADNINILYNNLNNKNENKNINIKIHHDLIYEEKERKNKEQLCSNDNDNDNINNWNTYTFFNNNMNKKKKEHTNFQYDNKEEWEKIQNKNNIVINNHDQNNSFVETNMEKEKDKEKEKKNIFSESNSYEFFGIKQIYKNNKKVKGNKEFIFKDNITKNENNLYKQNIMQSNNNLKEHNIDYDDEYNKKEYDSYFLDNEKNNSLINFGNIKQSKENYYETNKYPNHVHTNYTFDEFFWNKKSHNYYDQMNMNNNKTCLNFTNKNNESLFDKKYLNKTYINNLTKSYCENKENNYDIGYNSFVNSSTYKFFQPSNLGKIEKEKKNFDLQNVRNIKKIINSDIYVNNQFERINKRNKIVINIIENYLIDKTTSLQLSKEKDNIYMKKNSHIENIYKKKMSKNLPGLYDHYAFLLLNQNKCEVR</sequence>
<dbReference type="EMBL" id="HG810764">
    <property type="protein sequence ID" value="CDO62572.1"/>
    <property type="molecule type" value="Genomic_DNA"/>
</dbReference>
<gene>
    <name evidence="2" type="ORF">PRCDC_0314100</name>
</gene>
<dbReference type="VEuPathDB" id="PlasmoDB:PRCDC_0314100"/>
<evidence type="ECO:0000256" key="1">
    <source>
        <dbReference type="SAM" id="MobiDB-lite"/>
    </source>
</evidence>
<dbReference type="AlphaFoldDB" id="A0A060RNL2"/>
<keyword evidence="3" id="KW-1185">Reference proteome</keyword>
<feature type="compositionally biased region" description="Basic and acidic residues" evidence="1">
    <location>
        <begin position="566"/>
        <end position="579"/>
    </location>
</feature>